<proteinExistence type="predicted"/>
<accession>A0ABU8EVQ3</accession>
<evidence type="ECO:0000313" key="1">
    <source>
        <dbReference type="EMBL" id="MEI4551048.1"/>
    </source>
</evidence>
<comment type="caution">
    <text evidence="1">The sequence shown here is derived from an EMBL/GenBank/DDBJ whole genome shotgun (WGS) entry which is preliminary data.</text>
</comment>
<keyword evidence="2" id="KW-1185">Reference proteome</keyword>
<dbReference type="RefSeq" id="WP_336436089.1">
    <property type="nucleotide sequence ID" value="NZ_JBAWKS010000002.1"/>
</dbReference>
<gene>
    <name evidence="1" type="ORF">WAE96_15355</name>
</gene>
<reference evidence="1 2" key="1">
    <citation type="submission" date="2023-12" db="EMBL/GenBank/DDBJ databases">
        <title>Friends and Foes: Symbiotic and Algicidal bacterial influence on Karenia brevis blooms.</title>
        <authorList>
            <person name="Fei C."/>
            <person name="Mohamed A.R."/>
            <person name="Booker A."/>
            <person name="Arshad M."/>
            <person name="Klass S."/>
            <person name="Ahn S."/>
            <person name="Gilbert P.M."/>
            <person name="Heil C.A."/>
            <person name="Martinez J.M."/>
            <person name="Amin S.A."/>
        </authorList>
    </citation>
    <scope>NUCLEOTIDE SEQUENCE [LARGE SCALE GENOMIC DNA]</scope>
    <source>
        <strain evidence="1 2">CE15</strain>
    </source>
</reference>
<name>A0ABU8EVQ3_9GAMM</name>
<dbReference type="EMBL" id="JBAWKS010000002">
    <property type="protein sequence ID" value="MEI4551048.1"/>
    <property type="molecule type" value="Genomic_DNA"/>
</dbReference>
<organism evidence="1 2">
    <name type="scientific">Pseudoalteromonas spongiae</name>
    <dbReference type="NCBI Taxonomy" id="298657"/>
    <lineage>
        <taxon>Bacteria</taxon>
        <taxon>Pseudomonadati</taxon>
        <taxon>Pseudomonadota</taxon>
        <taxon>Gammaproteobacteria</taxon>
        <taxon>Alteromonadales</taxon>
        <taxon>Pseudoalteromonadaceae</taxon>
        <taxon>Pseudoalteromonas</taxon>
    </lineage>
</organism>
<evidence type="ECO:0000313" key="2">
    <source>
        <dbReference type="Proteomes" id="UP001382455"/>
    </source>
</evidence>
<dbReference type="Proteomes" id="UP001382455">
    <property type="component" value="Unassembled WGS sequence"/>
</dbReference>
<protein>
    <submittedName>
        <fullName evidence="1">Uncharacterized protein</fullName>
    </submittedName>
</protein>
<sequence>MAKSPKGDFLDLTIEIGLPEPDPEPGGDFRCKVTIKAFKIEKFSFGVDKLQAHSLSIKLLNMLLVEKQTQGWLFYFPDDLDHAMDFENGFF</sequence>